<dbReference type="Proteomes" id="UP000799291">
    <property type="component" value="Unassembled WGS sequence"/>
</dbReference>
<feature type="compositionally biased region" description="Polar residues" evidence="1">
    <location>
        <begin position="138"/>
        <end position="151"/>
    </location>
</feature>
<keyword evidence="3" id="KW-1185">Reference proteome</keyword>
<feature type="region of interest" description="Disordered" evidence="1">
    <location>
        <begin position="1"/>
        <end position="44"/>
    </location>
</feature>
<evidence type="ECO:0000313" key="3">
    <source>
        <dbReference type="Proteomes" id="UP000799291"/>
    </source>
</evidence>
<accession>A0A6G1IFW6</accession>
<name>A0A6G1IFW6_9PLEO</name>
<protein>
    <submittedName>
        <fullName evidence="2">Uncharacterized protein</fullName>
    </submittedName>
</protein>
<feature type="compositionally biased region" description="Basic and acidic residues" evidence="1">
    <location>
        <begin position="18"/>
        <end position="34"/>
    </location>
</feature>
<evidence type="ECO:0000313" key="2">
    <source>
        <dbReference type="EMBL" id="KAF2676930.1"/>
    </source>
</evidence>
<gene>
    <name evidence="2" type="ORF">K458DRAFT_396507</name>
</gene>
<sequence length="157" mass="17422">MAPSTGQNQPSKAASIEPSHKHPIPDVYAPERGRPSKGRKVAGLPPLHINSQPFTPNDLFHEYQIWCRLALVDRKGRIFRETDIYLTKDTTVPTPMSAEEESDFYRAFTNNSANVNCLNEHANIAEADFLGFRVRPHQGTSDSGTQPSGHSQAMPPN</sequence>
<evidence type="ECO:0000256" key="1">
    <source>
        <dbReference type="SAM" id="MobiDB-lite"/>
    </source>
</evidence>
<dbReference type="EMBL" id="MU005628">
    <property type="protein sequence ID" value="KAF2676930.1"/>
    <property type="molecule type" value="Genomic_DNA"/>
</dbReference>
<feature type="region of interest" description="Disordered" evidence="1">
    <location>
        <begin position="135"/>
        <end position="157"/>
    </location>
</feature>
<dbReference type="AlphaFoldDB" id="A0A6G1IFW6"/>
<proteinExistence type="predicted"/>
<feature type="compositionally biased region" description="Polar residues" evidence="1">
    <location>
        <begin position="1"/>
        <end position="12"/>
    </location>
</feature>
<organism evidence="2 3">
    <name type="scientific">Lentithecium fluviatile CBS 122367</name>
    <dbReference type="NCBI Taxonomy" id="1168545"/>
    <lineage>
        <taxon>Eukaryota</taxon>
        <taxon>Fungi</taxon>
        <taxon>Dikarya</taxon>
        <taxon>Ascomycota</taxon>
        <taxon>Pezizomycotina</taxon>
        <taxon>Dothideomycetes</taxon>
        <taxon>Pleosporomycetidae</taxon>
        <taxon>Pleosporales</taxon>
        <taxon>Massarineae</taxon>
        <taxon>Lentitheciaceae</taxon>
        <taxon>Lentithecium</taxon>
    </lineage>
</organism>
<reference evidence="2" key="1">
    <citation type="journal article" date="2020" name="Stud. Mycol.">
        <title>101 Dothideomycetes genomes: a test case for predicting lifestyles and emergence of pathogens.</title>
        <authorList>
            <person name="Haridas S."/>
            <person name="Albert R."/>
            <person name="Binder M."/>
            <person name="Bloem J."/>
            <person name="Labutti K."/>
            <person name="Salamov A."/>
            <person name="Andreopoulos B."/>
            <person name="Baker S."/>
            <person name="Barry K."/>
            <person name="Bills G."/>
            <person name="Bluhm B."/>
            <person name="Cannon C."/>
            <person name="Castanera R."/>
            <person name="Culley D."/>
            <person name="Daum C."/>
            <person name="Ezra D."/>
            <person name="Gonzalez J."/>
            <person name="Henrissat B."/>
            <person name="Kuo A."/>
            <person name="Liang C."/>
            <person name="Lipzen A."/>
            <person name="Lutzoni F."/>
            <person name="Magnuson J."/>
            <person name="Mondo S."/>
            <person name="Nolan M."/>
            <person name="Ohm R."/>
            <person name="Pangilinan J."/>
            <person name="Park H.-J."/>
            <person name="Ramirez L."/>
            <person name="Alfaro M."/>
            <person name="Sun H."/>
            <person name="Tritt A."/>
            <person name="Yoshinaga Y."/>
            <person name="Zwiers L.-H."/>
            <person name="Turgeon B."/>
            <person name="Goodwin S."/>
            <person name="Spatafora J."/>
            <person name="Crous P."/>
            <person name="Grigoriev I."/>
        </authorList>
    </citation>
    <scope>NUCLEOTIDE SEQUENCE</scope>
    <source>
        <strain evidence="2">CBS 122367</strain>
    </source>
</reference>